<dbReference type="EMBL" id="ML736744">
    <property type="protein sequence ID" value="KAE8408210.1"/>
    <property type="molecule type" value="Genomic_DNA"/>
</dbReference>
<gene>
    <name evidence="1" type="ORF">BDV37DRAFT_239071</name>
</gene>
<dbReference type="AlphaFoldDB" id="A0A5N7DP22"/>
<proteinExistence type="predicted"/>
<keyword evidence="2" id="KW-1185">Reference proteome</keyword>
<name>A0A5N7DP22_9EURO</name>
<reference evidence="1 2" key="1">
    <citation type="submission" date="2019-04" db="EMBL/GenBank/DDBJ databases">
        <authorList>
            <consortium name="DOE Joint Genome Institute"/>
            <person name="Mondo S."/>
            <person name="Kjaerbolling I."/>
            <person name="Vesth T."/>
            <person name="Frisvad J.C."/>
            <person name="Nybo J.L."/>
            <person name="Theobald S."/>
            <person name="Kildgaard S."/>
            <person name="Isbrandt T."/>
            <person name="Kuo A."/>
            <person name="Sato A."/>
            <person name="Lyhne E.K."/>
            <person name="Kogle M.E."/>
            <person name="Wiebenga A."/>
            <person name="Kun R.S."/>
            <person name="Lubbers R.J."/>
            <person name="Makela M.R."/>
            <person name="Barry K."/>
            <person name="Chovatia M."/>
            <person name="Clum A."/>
            <person name="Daum C."/>
            <person name="Haridas S."/>
            <person name="He G."/>
            <person name="LaButti K."/>
            <person name="Lipzen A."/>
            <person name="Riley R."/>
            <person name="Salamov A."/>
            <person name="Simmons B.A."/>
            <person name="Magnuson J.K."/>
            <person name="Henrissat B."/>
            <person name="Mortensen U.H."/>
            <person name="Larsen T.O."/>
            <person name="Devries R.P."/>
            <person name="Grigoriev I.V."/>
            <person name="Machida M."/>
            <person name="Baker S.E."/>
            <person name="Andersen M.R."/>
            <person name="Cantor M.N."/>
            <person name="Hua S.X."/>
        </authorList>
    </citation>
    <scope>NUCLEOTIDE SEQUENCE [LARGE SCALE GENOMIC DNA]</scope>
    <source>
        <strain evidence="1 2">CBS 119388</strain>
    </source>
</reference>
<sequence length="75" mass="8184">MRIRWGQDVMTRIPMMAATTVINADHLRDGGGELSIPGILSIFQDTCGDCCSHSRGIYNGSIDAQDNLITEFAIL</sequence>
<evidence type="ECO:0000313" key="2">
    <source>
        <dbReference type="Proteomes" id="UP000325579"/>
    </source>
</evidence>
<dbReference type="GeneID" id="43665600"/>
<evidence type="ECO:0000313" key="1">
    <source>
        <dbReference type="EMBL" id="KAE8408210.1"/>
    </source>
</evidence>
<dbReference type="Proteomes" id="UP000325579">
    <property type="component" value="Unassembled WGS sequence"/>
</dbReference>
<protein>
    <submittedName>
        <fullName evidence="1">Uncharacterized protein</fullName>
    </submittedName>
</protein>
<organism evidence="1 2">
    <name type="scientific">Aspergillus pseudonomiae</name>
    <dbReference type="NCBI Taxonomy" id="1506151"/>
    <lineage>
        <taxon>Eukaryota</taxon>
        <taxon>Fungi</taxon>
        <taxon>Dikarya</taxon>
        <taxon>Ascomycota</taxon>
        <taxon>Pezizomycotina</taxon>
        <taxon>Eurotiomycetes</taxon>
        <taxon>Eurotiomycetidae</taxon>
        <taxon>Eurotiales</taxon>
        <taxon>Aspergillaceae</taxon>
        <taxon>Aspergillus</taxon>
        <taxon>Aspergillus subgen. Circumdati</taxon>
    </lineage>
</organism>
<dbReference type="RefSeq" id="XP_031945529.1">
    <property type="nucleotide sequence ID" value="XM_032080909.1"/>
</dbReference>
<accession>A0A5N7DP22</accession>